<name>A0AAQ3SDW3_VIGMU</name>
<protein>
    <submittedName>
        <fullName evidence="1">Uncharacterized protein</fullName>
    </submittedName>
</protein>
<organism evidence="1 2">
    <name type="scientific">Vigna mungo</name>
    <name type="common">Black gram</name>
    <name type="synonym">Phaseolus mungo</name>
    <dbReference type="NCBI Taxonomy" id="3915"/>
    <lineage>
        <taxon>Eukaryota</taxon>
        <taxon>Viridiplantae</taxon>
        <taxon>Streptophyta</taxon>
        <taxon>Embryophyta</taxon>
        <taxon>Tracheophyta</taxon>
        <taxon>Spermatophyta</taxon>
        <taxon>Magnoliopsida</taxon>
        <taxon>eudicotyledons</taxon>
        <taxon>Gunneridae</taxon>
        <taxon>Pentapetalae</taxon>
        <taxon>rosids</taxon>
        <taxon>fabids</taxon>
        <taxon>Fabales</taxon>
        <taxon>Fabaceae</taxon>
        <taxon>Papilionoideae</taxon>
        <taxon>50 kb inversion clade</taxon>
        <taxon>NPAAA clade</taxon>
        <taxon>indigoferoid/millettioid clade</taxon>
        <taxon>Phaseoleae</taxon>
        <taxon>Vigna</taxon>
    </lineage>
</organism>
<dbReference type="Proteomes" id="UP001374535">
    <property type="component" value="Chromosome 1"/>
</dbReference>
<reference evidence="1 2" key="1">
    <citation type="journal article" date="2023" name="Life. Sci Alliance">
        <title>Evolutionary insights into 3D genome organization and epigenetic landscape of Vigna mungo.</title>
        <authorList>
            <person name="Junaid A."/>
            <person name="Singh B."/>
            <person name="Bhatia S."/>
        </authorList>
    </citation>
    <scope>NUCLEOTIDE SEQUENCE [LARGE SCALE GENOMIC DNA]</scope>
    <source>
        <strain evidence="1">Urdbean</strain>
    </source>
</reference>
<dbReference type="AlphaFoldDB" id="A0AAQ3SDW3"/>
<gene>
    <name evidence="1" type="ORF">V8G54_005231</name>
</gene>
<accession>A0AAQ3SDW3</accession>
<proteinExistence type="predicted"/>
<keyword evidence="2" id="KW-1185">Reference proteome</keyword>
<dbReference type="EMBL" id="CP144700">
    <property type="protein sequence ID" value="WVZ26687.1"/>
    <property type="molecule type" value="Genomic_DNA"/>
</dbReference>
<evidence type="ECO:0000313" key="1">
    <source>
        <dbReference type="EMBL" id="WVZ26687.1"/>
    </source>
</evidence>
<sequence>MFARILQPISNHVKTARDGDQPHLSHFKEVVSGLHKLPGTAAHGNQHGIERAIRGMCLGLHIPKETKSIIKLPSPTQSLNNRRIQARKWTVTILNEIVEQPKCFINGATF</sequence>
<evidence type="ECO:0000313" key="2">
    <source>
        <dbReference type="Proteomes" id="UP001374535"/>
    </source>
</evidence>